<feature type="region of interest" description="Disordered" evidence="2">
    <location>
        <begin position="273"/>
        <end position="352"/>
    </location>
</feature>
<proteinExistence type="inferred from homology"/>
<dbReference type="GO" id="GO:0005684">
    <property type="term" value="C:U2-type spliceosomal complex"/>
    <property type="evidence" value="ECO:0007669"/>
    <property type="project" value="TreeGrafter"/>
</dbReference>
<organism evidence="3">
    <name type="scientific">Odontella aurita</name>
    <dbReference type="NCBI Taxonomy" id="265563"/>
    <lineage>
        <taxon>Eukaryota</taxon>
        <taxon>Sar</taxon>
        <taxon>Stramenopiles</taxon>
        <taxon>Ochrophyta</taxon>
        <taxon>Bacillariophyta</taxon>
        <taxon>Mediophyceae</taxon>
        <taxon>Biddulphiophycidae</taxon>
        <taxon>Eupodiscales</taxon>
        <taxon>Odontellaceae</taxon>
        <taxon>Odontella</taxon>
    </lineage>
</organism>
<evidence type="ECO:0000256" key="2">
    <source>
        <dbReference type="SAM" id="MobiDB-lite"/>
    </source>
</evidence>
<dbReference type="PANTHER" id="PTHR12111">
    <property type="entry name" value="SPLICING FACTOR YJU2"/>
    <property type="match status" value="1"/>
</dbReference>
<evidence type="ECO:0000256" key="1">
    <source>
        <dbReference type="ARBA" id="ARBA00005595"/>
    </source>
</evidence>
<dbReference type="InterPro" id="IPR007590">
    <property type="entry name" value="Saf4/Yju2"/>
</dbReference>
<reference evidence="3" key="1">
    <citation type="submission" date="2021-01" db="EMBL/GenBank/DDBJ databases">
        <authorList>
            <person name="Corre E."/>
            <person name="Pelletier E."/>
            <person name="Niang G."/>
            <person name="Scheremetjew M."/>
            <person name="Finn R."/>
            <person name="Kale V."/>
            <person name="Holt S."/>
            <person name="Cochrane G."/>
            <person name="Meng A."/>
            <person name="Brown T."/>
            <person name="Cohen L."/>
        </authorList>
    </citation>
    <scope>NUCLEOTIDE SEQUENCE</scope>
    <source>
        <strain evidence="3">Isolate 1302-5</strain>
    </source>
</reference>
<name>A0A7S4JXD7_9STRA</name>
<feature type="compositionally biased region" description="Basic and acidic residues" evidence="2">
    <location>
        <begin position="304"/>
        <end position="316"/>
    </location>
</feature>
<accession>A0A7S4JXD7</accession>
<dbReference type="Pfam" id="PF04502">
    <property type="entry name" value="Saf4_Yju2"/>
    <property type="match status" value="1"/>
</dbReference>
<comment type="similarity">
    <text evidence="1">Belongs to the CWC16 family.</text>
</comment>
<dbReference type="AlphaFoldDB" id="A0A7S4JXD7"/>
<dbReference type="PANTHER" id="PTHR12111:SF2">
    <property type="entry name" value="SPLICING FACTOR YJU2B-RELATED"/>
    <property type="match status" value="1"/>
</dbReference>
<dbReference type="GO" id="GO:0071014">
    <property type="term" value="C:post-mRNA release spliceosomal complex"/>
    <property type="evidence" value="ECO:0007669"/>
    <property type="project" value="TreeGrafter"/>
</dbReference>
<gene>
    <name evidence="3" type="ORF">OAUR00152_LOCUS35633</name>
</gene>
<dbReference type="EMBL" id="HBKQ01051660">
    <property type="protein sequence ID" value="CAE2277304.1"/>
    <property type="molecule type" value="Transcribed_RNA"/>
</dbReference>
<protein>
    <recommendedName>
        <fullName evidence="4">Splicing factor YJU2</fullName>
    </recommendedName>
</protein>
<evidence type="ECO:0000313" key="3">
    <source>
        <dbReference type="EMBL" id="CAE2277304.1"/>
    </source>
</evidence>
<dbReference type="GO" id="GO:0000398">
    <property type="term" value="P:mRNA splicing, via spliceosome"/>
    <property type="evidence" value="ECO:0007669"/>
    <property type="project" value="InterPro"/>
</dbReference>
<evidence type="ECO:0008006" key="4">
    <source>
        <dbReference type="Google" id="ProtNLM"/>
    </source>
</evidence>
<sequence>MSSLSAAQADGYYIPPAYLESGKFKKKSLNQFAGSKGHNQYLQRSVVRFELPYDGFCLGCEAHVGKGTRFNAHKSHCDDYFSTKIWEFTMKCRACANATFKIRTDPRERGFAYVSGIKRKVEEFDTAAAGTAGVIDTELGNGIIEGSGPADGKDMNTPLAKLEKSVVGERKAMTERDQMEALLKINDGSMWDDAASNASLRSTYRSARQTKKRRLGAGAARGLGKGIELPDSTDEDVSAARNAFITSLPDKKKACKMEKDALMRLRSGSIFRKDSQGISTPGMQKKPPALTKRSGVSTAGSEWRGQKPVERKNEHVSKKHCFVDNGSHMASYSSETKSDGSTDNIENKCRNEPASSAALAALSGYGSDSD</sequence>
<feature type="compositionally biased region" description="Basic and acidic residues" evidence="2">
    <location>
        <begin position="336"/>
        <end position="351"/>
    </location>
</feature>